<evidence type="ECO:0000313" key="3">
    <source>
        <dbReference type="Proteomes" id="UP000253845"/>
    </source>
</evidence>
<reference evidence="2 3" key="1">
    <citation type="submission" date="2018-07" db="EMBL/GenBank/DDBJ databases">
        <title>Section-level genome sequencing of Aspergillus section Nigri to investigate inter- and intra-species variation.</title>
        <authorList>
            <consortium name="DOE Joint Genome Institute"/>
            <person name="Vesth T.C."/>
            <person name="Nybo J.L."/>
            <person name="Theobald S."/>
            <person name="Frisvad J.C."/>
            <person name="Larsen T.O."/>
            <person name="Nielsen K.F."/>
            <person name="Hoof J.B."/>
            <person name="Brandl J."/>
            <person name="Salamov A."/>
            <person name="Riley R."/>
            <person name="Gladden J.M."/>
            <person name="Phatale P."/>
            <person name="Nielsen M.T."/>
            <person name="Lyhne E.K."/>
            <person name="Kogle M.E."/>
            <person name="Strasser K."/>
            <person name="McDonnell E."/>
            <person name="Barry K."/>
            <person name="Clum A."/>
            <person name="Chen C."/>
            <person name="Nolan M."/>
            <person name="Sandor L."/>
            <person name="Kuo A."/>
            <person name="Lipzen A."/>
            <person name="Hainaut M."/>
            <person name="Drula E."/>
            <person name="Tsang A."/>
            <person name="Magnuson J.K."/>
            <person name="Henrissat B."/>
            <person name="Wiebenga A."/>
            <person name="Simmons B.A."/>
            <person name="Makela M.R."/>
            <person name="De vries R.P."/>
            <person name="Grigoriev I.V."/>
            <person name="Mortensen U.H."/>
            <person name="Baker S.E."/>
            <person name="Andersen M.R."/>
        </authorList>
    </citation>
    <scope>NUCLEOTIDE SEQUENCE [LARGE SCALE GENOMIC DNA]</scope>
    <source>
        <strain evidence="2 3">ATCC 13496</strain>
    </source>
</reference>
<feature type="compositionally biased region" description="Basic residues" evidence="1">
    <location>
        <begin position="181"/>
        <end position="195"/>
    </location>
</feature>
<gene>
    <name evidence="2" type="ORF">M747DRAFT_359796</name>
</gene>
<dbReference type="EMBL" id="KZ851945">
    <property type="protein sequence ID" value="RDH15816.1"/>
    <property type="molecule type" value="Genomic_DNA"/>
</dbReference>
<feature type="region of interest" description="Disordered" evidence="1">
    <location>
        <begin position="163"/>
        <end position="250"/>
    </location>
</feature>
<feature type="compositionally biased region" description="Polar residues" evidence="1">
    <location>
        <begin position="165"/>
        <end position="178"/>
    </location>
</feature>
<feature type="compositionally biased region" description="Polar residues" evidence="1">
    <location>
        <begin position="40"/>
        <end position="49"/>
    </location>
</feature>
<feature type="region of interest" description="Disordered" evidence="1">
    <location>
        <begin position="25"/>
        <end position="54"/>
    </location>
</feature>
<protein>
    <submittedName>
        <fullName evidence="2">Uncharacterized protein</fullName>
    </submittedName>
</protein>
<feature type="compositionally biased region" description="Polar residues" evidence="1">
    <location>
        <begin position="230"/>
        <end position="250"/>
    </location>
</feature>
<proteinExistence type="predicted"/>
<evidence type="ECO:0000313" key="2">
    <source>
        <dbReference type="EMBL" id="RDH15816.1"/>
    </source>
</evidence>
<feature type="region of interest" description="Disordered" evidence="1">
    <location>
        <begin position="361"/>
        <end position="384"/>
    </location>
</feature>
<evidence type="ECO:0000256" key="1">
    <source>
        <dbReference type="SAM" id="MobiDB-lite"/>
    </source>
</evidence>
<dbReference type="VEuPathDB" id="FungiDB:M747DRAFT_359796"/>
<name>A0A370BJS8_ASPNG</name>
<accession>A0A370BJS8</accession>
<dbReference type="AlphaFoldDB" id="A0A370BJS8"/>
<organism evidence="2 3">
    <name type="scientific">Aspergillus niger ATCC 13496</name>
    <dbReference type="NCBI Taxonomy" id="1353008"/>
    <lineage>
        <taxon>Eukaryota</taxon>
        <taxon>Fungi</taxon>
        <taxon>Dikarya</taxon>
        <taxon>Ascomycota</taxon>
        <taxon>Pezizomycotina</taxon>
        <taxon>Eurotiomycetes</taxon>
        <taxon>Eurotiomycetidae</taxon>
        <taxon>Eurotiales</taxon>
        <taxon>Aspergillaceae</taxon>
        <taxon>Aspergillus</taxon>
        <taxon>Aspergillus subgen. Circumdati</taxon>
    </lineage>
</organism>
<dbReference type="Proteomes" id="UP000253845">
    <property type="component" value="Unassembled WGS sequence"/>
</dbReference>
<feature type="region of interest" description="Disordered" evidence="1">
    <location>
        <begin position="83"/>
        <end position="109"/>
    </location>
</feature>
<feature type="compositionally biased region" description="Polar residues" evidence="1">
    <location>
        <begin position="361"/>
        <end position="378"/>
    </location>
</feature>
<sequence>MTTPTTQEDIVAAECLLFLAGSRESNQTPNQYSHVRPNTEHSTQSTLSLPSAHVSGFGQRYTPVQLSPPPQLAYPAQFYPQAQPLQAPLPPHAQLPPRTQLPPRKRQQFAHPTQFLPRAQNPPQIQNPPQVQNLPQVQDLAQLQNLAQVQLPHLAQLLSRAQDPPQAQNLAQTQNPPQAQHHPRARNSHRAHNSHRAQNPPRAQHPPRVQLPPGRSNIVSTPSGPPNIPQLPQVSNQPQRSSAVPNQQPQLFGANLSPELALQAFLIRQQLIAGIPPQDIIPMRQQSSNAKEKVPAIVQITNEGIKVPNIPPAKFSGSFQPIPKDQLASISLQPAGAMEARPQIAAQTRAPSNTFIPATSANTLTAEGTEARTVQQQPRAMGRPKARAVSQQPRVAGHPDANTLPQQPRIISRPEARIMPQQQRDIAPPALNMAPMHGAETQPPPQLQISNIPHEGFDLLRRLSYHPQLAISLTSYLDVNDIVNIGALSKPFHQFLSAHIGHVISTHAATRYPYAAITFPFLCYPKLCTQPRHWCDPQPQDGQYNLDLLVPSIPWIRMLAYRDNTVREIMVLLHQAGYNLPSQAATPILKLWALMDIPDNERREWTIRNRHVWQDGDIFLATLFLVQLDMYLRQKRDQQSNSIRRLIMAQPTLTFLHDYIRGTVLQSPTHVLTEYVRWKYAPDTTRGEADLFGVSVEDAGSLQYEWYGKRRGRGVGEETRIKLRRPDECILLELRRRGLSPHDMYIEFFVCNRGHIFFPLNKKSVSWVAQMRGHVAQKGGNWMDAVRLD</sequence>